<comment type="caution">
    <text evidence="1">The sequence shown here is derived from an EMBL/GenBank/DDBJ whole genome shotgun (WGS) entry which is preliminary data.</text>
</comment>
<dbReference type="OrthoDB" id="1431247at2759"/>
<dbReference type="EMBL" id="JADCNL010000011">
    <property type="protein sequence ID" value="KAG0461099.1"/>
    <property type="molecule type" value="Genomic_DNA"/>
</dbReference>
<organism evidence="1 2">
    <name type="scientific">Vanilla planifolia</name>
    <name type="common">Vanilla</name>
    <dbReference type="NCBI Taxonomy" id="51239"/>
    <lineage>
        <taxon>Eukaryota</taxon>
        <taxon>Viridiplantae</taxon>
        <taxon>Streptophyta</taxon>
        <taxon>Embryophyta</taxon>
        <taxon>Tracheophyta</taxon>
        <taxon>Spermatophyta</taxon>
        <taxon>Magnoliopsida</taxon>
        <taxon>Liliopsida</taxon>
        <taxon>Asparagales</taxon>
        <taxon>Orchidaceae</taxon>
        <taxon>Vanilloideae</taxon>
        <taxon>Vanilleae</taxon>
        <taxon>Vanilla</taxon>
    </lineage>
</organism>
<evidence type="ECO:0000313" key="2">
    <source>
        <dbReference type="Proteomes" id="UP000636800"/>
    </source>
</evidence>
<keyword evidence="2" id="KW-1185">Reference proteome</keyword>
<evidence type="ECO:0000313" key="1">
    <source>
        <dbReference type="EMBL" id="KAG0461099.1"/>
    </source>
</evidence>
<sequence>MELNRLGRPFCRKQKPTLFLRLAMKMSHIQPEKEKVVDSSKTTISRGYQQRFLSFDHGRRYVRILGAFCFTQTDLVTDV</sequence>
<dbReference type="AlphaFoldDB" id="A0A835Q115"/>
<protein>
    <submittedName>
        <fullName evidence="1">Uncharacterized protein</fullName>
    </submittedName>
</protein>
<proteinExistence type="predicted"/>
<gene>
    <name evidence="1" type="ORF">HPP92_021396</name>
</gene>
<accession>A0A835Q115</accession>
<name>A0A835Q115_VANPL</name>
<dbReference type="Proteomes" id="UP000636800">
    <property type="component" value="Chromosome 11"/>
</dbReference>
<reference evidence="1 2" key="1">
    <citation type="journal article" date="2020" name="Nat. Food">
        <title>A phased Vanilla planifolia genome enables genetic improvement of flavour and production.</title>
        <authorList>
            <person name="Hasing T."/>
            <person name="Tang H."/>
            <person name="Brym M."/>
            <person name="Khazi F."/>
            <person name="Huang T."/>
            <person name="Chambers A.H."/>
        </authorList>
    </citation>
    <scope>NUCLEOTIDE SEQUENCE [LARGE SCALE GENOMIC DNA]</scope>
    <source>
        <tissue evidence="1">Leaf</tissue>
    </source>
</reference>